<name>A0ABV9FCT8_9BACL</name>
<proteinExistence type="inferred from homology"/>
<dbReference type="CDD" id="cd16098">
    <property type="entry name" value="FliS"/>
    <property type="match status" value="1"/>
</dbReference>
<evidence type="ECO:0000313" key="7">
    <source>
        <dbReference type="EMBL" id="MFC4599661.1"/>
    </source>
</evidence>
<evidence type="ECO:0000256" key="1">
    <source>
        <dbReference type="ARBA" id="ARBA00004514"/>
    </source>
</evidence>
<organism evidence="7 8">
    <name type="scientific">Cohnella hongkongensis</name>
    <dbReference type="NCBI Taxonomy" id="178337"/>
    <lineage>
        <taxon>Bacteria</taxon>
        <taxon>Bacillati</taxon>
        <taxon>Bacillota</taxon>
        <taxon>Bacilli</taxon>
        <taxon>Bacillales</taxon>
        <taxon>Paenibacillaceae</taxon>
        <taxon>Cohnella</taxon>
    </lineage>
</organism>
<dbReference type="Proteomes" id="UP001596028">
    <property type="component" value="Unassembled WGS sequence"/>
</dbReference>
<keyword evidence="7" id="KW-0969">Cilium</keyword>
<dbReference type="Pfam" id="PF02561">
    <property type="entry name" value="FliS"/>
    <property type="match status" value="1"/>
</dbReference>
<dbReference type="PANTHER" id="PTHR34773:SF1">
    <property type="entry name" value="FLAGELLAR SECRETION CHAPERONE FLIS"/>
    <property type="match status" value="1"/>
</dbReference>
<keyword evidence="5" id="KW-0143">Chaperone</keyword>
<dbReference type="InterPro" id="IPR036584">
    <property type="entry name" value="FliS_sf"/>
</dbReference>
<evidence type="ECO:0000313" key="8">
    <source>
        <dbReference type="Proteomes" id="UP001596028"/>
    </source>
</evidence>
<evidence type="ECO:0000256" key="2">
    <source>
        <dbReference type="ARBA" id="ARBA00008787"/>
    </source>
</evidence>
<accession>A0ABV9FCT8</accession>
<dbReference type="RefSeq" id="WP_378097883.1">
    <property type="nucleotide sequence ID" value="NZ_JBHSEP010000011.1"/>
</dbReference>
<evidence type="ECO:0000256" key="5">
    <source>
        <dbReference type="ARBA" id="ARBA00023186"/>
    </source>
</evidence>
<keyword evidence="7" id="KW-0966">Cell projection</keyword>
<dbReference type="Gene3D" id="1.20.120.340">
    <property type="entry name" value="Flagellar protein FliS"/>
    <property type="match status" value="1"/>
</dbReference>
<dbReference type="SUPFAM" id="SSF101116">
    <property type="entry name" value="Flagellar export chaperone FliS"/>
    <property type="match status" value="1"/>
</dbReference>
<keyword evidence="4 6" id="KW-1005">Bacterial flagellum biogenesis</keyword>
<reference evidence="8" key="1">
    <citation type="journal article" date="2019" name="Int. J. Syst. Evol. Microbiol.">
        <title>The Global Catalogue of Microorganisms (GCM) 10K type strain sequencing project: providing services to taxonomists for standard genome sequencing and annotation.</title>
        <authorList>
            <consortium name="The Broad Institute Genomics Platform"/>
            <consortium name="The Broad Institute Genome Sequencing Center for Infectious Disease"/>
            <person name="Wu L."/>
            <person name="Ma J."/>
        </authorList>
    </citation>
    <scope>NUCLEOTIDE SEQUENCE [LARGE SCALE GENOMIC DNA]</scope>
    <source>
        <strain evidence="8">CCUG 49571</strain>
    </source>
</reference>
<keyword evidence="3 6" id="KW-0963">Cytoplasm</keyword>
<evidence type="ECO:0000256" key="6">
    <source>
        <dbReference type="PIRNR" id="PIRNR039090"/>
    </source>
</evidence>
<dbReference type="EMBL" id="JBHSEP010000011">
    <property type="protein sequence ID" value="MFC4599661.1"/>
    <property type="molecule type" value="Genomic_DNA"/>
</dbReference>
<evidence type="ECO:0000256" key="4">
    <source>
        <dbReference type="ARBA" id="ARBA00022795"/>
    </source>
</evidence>
<comment type="caution">
    <text evidence="7">The sequence shown here is derived from an EMBL/GenBank/DDBJ whole genome shotgun (WGS) entry which is preliminary data.</text>
</comment>
<dbReference type="InterPro" id="IPR003713">
    <property type="entry name" value="FliS"/>
</dbReference>
<evidence type="ECO:0000256" key="3">
    <source>
        <dbReference type="ARBA" id="ARBA00022490"/>
    </source>
</evidence>
<keyword evidence="7" id="KW-0282">Flagellum</keyword>
<gene>
    <name evidence="7" type="primary">fliS</name>
    <name evidence="7" type="ORF">ACFO3S_15520</name>
</gene>
<sequence length="131" mass="14997">MTVQQKPGYLAYQKNKYETASPHRLILMLYDGALTNLNRAAQALDSNNRADAHRFIQKVQEIVLELMACLNMEHGDEIAKNLREIYFYVVNQLVKANIHKRKDELLEVQTIVRDLRDTWGQIGKEVGNGGA</sequence>
<comment type="subcellular location">
    <subcellularLocation>
        <location evidence="1 6">Cytoplasm</location>
        <location evidence="1 6">Cytosol</location>
    </subcellularLocation>
</comment>
<comment type="similarity">
    <text evidence="2 6">Belongs to the FliS family.</text>
</comment>
<protein>
    <recommendedName>
        <fullName evidence="6">Flagellar secretion chaperone FliS</fullName>
    </recommendedName>
</protein>
<dbReference type="NCBIfam" id="TIGR00208">
    <property type="entry name" value="fliS"/>
    <property type="match status" value="1"/>
</dbReference>
<keyword evidence="8" id="KW-1185">Reference proteome</keyword>
<dbReference type="PIRSF" id="PIRSF039090">
    <property type="entry name" value="Flis"/>
    <property type="match status" value="1"/>
</dbReference>
<dbReference type="PANTHER" id="PTHR34773">
    <property type="entry name" value="FLAGELLAR SECRETION CHAPERONE FLIS"/>
    <property type="match status" value="1"/>
</dbReference>